<comment type="caution">
    <text evidence="8">The sequence shown here is derived from an EMBL/GenBank/DDBJ whole genome shotgun (WGS) entry which is preliminary data.</text>
</comment>
<dbReference type="GO" id="GO:0034480">
    <property type="term" value="F:phosphatidylcholine phospholipase C activity"/>
    <property type="evidence" value="ECO:0007669"/>
    <property type="project" value="UniProtKB-EC"/>
</dbReference>
<comment type="subcellular location">
    <subcellularLocation>
        <location evidence="1">Secreted</location>
        <location evidence="1">Cell wall</location>
    </subcellularLocation>
</comment>
<dbReference type="AlphaFoldDB" id="A0A6L3VYW0"/>
<dbReference type="EC" id="3.1.4.3" evidence="3"/>
<comment type="catalytic activity">
    <reaction evidence="7">
        <text>a 1,2-diacyl-sn-glycero-3-phosphocholine + H2O = phosphocholine + a 1,2-diacyl-sn-glycerol + H(+)</text>
        <dbReference type="Rhea" id="RHEA:10604"/>
        <dbReference type="ChEBI" id="CHEBI:15377"/>
        <dbReference type="ChEBI" id="CHEBI:15378"/>
        <dbReference type="ChEBI" id="CHEBI:17815"/>
        <dbReference type="ChEBI" id="CHEBI:57643"/>
        <dbReference type="ChEBI" id="CHEBI:295975"/>
        <dbReference type="EC" id="3.1.4.3"/>
    </reaction>
    <physiologicalReaction direction="left-to-right" evidence="7">
        <dbReference type="Rhea" id="RHEA:10605"/>
    </physiologicalReaction>
</comment>
<dbReference type="OrthoDB" id="4181857at2"/>
<sequence length="432" mass="47388">MGKDELTRRGFLAGTAGAAALIAAGGTGGTAADAAATVRAPVSALPDPGDSGIDHIVVVMMENRSFDHYMGWVPGADGVQAGLTFTDAQGDAHDTHHLKVPYGCGFNDPDHSYEGGRTEYNGGACDGWLRAGENDVFSIGYFKGPDLGFHGHAALDWTLCDRYFAAVMSSTFPNRIFQHAGQTDRISNTFTFSELTTVWDRLKEKKIPAYYYFSDVPFTALWGLKHLDISRHINYFYDDAKHGRLPAVSFVEPGFVGEALPGLSEDEHPLADIRFGQSFLNQVYTAVIDSPNWERTLLVINYDEWGGFFDHVPPPTGPDPRPDLGTGLRGFRVPCLLISPRARRGAIAHEVYDHTSVLKAIEWRWGLEPLSVRDAAARNIAEVLDFESAPKLTAPHYDVPRPLTLGCLDPQHSHTGDDWAQLNAYALTHGFK</sequence>
<dbReference type="CDD" id="cd16013">
    <property type="entry name" value="AcpA"/>
    <property type="match status" value="1"/>
</dbReference>
<dbReference type="PROSITE" id="PS51318">
    <property type="entry name" value="TAT"/>
    <property type="match status" value="1"/>
</dbReference>
<dbReference type="Gene3D" id="3.40.720.10">
    <property type="entry name" value="Alkaline Phosphatase, subunit A"/>
    <property type="match status" value="2"/>
</dbReference>
<evidence type="ECO:0000313" key="8">
    <source>
        <dbReference type="EMBL" id="KAB2381012.1"/>
    </source>
</evidence>
<accession>A0A6L3VYW0</accession>
<evidence type="ECO:0000256" key="5">
    <source>
        <dbReference type="ARBA" id="ARBA00022801"/>
    </source>
</evidence>
<evidence type="ECO:0000256" key="4">
    <source>
        <dbReference type="ARBA" id="ARBA00022512"/>
    </source>
</evidence>
<keyword evidence="6" id="KW-0843">Virulence</keyword>
<organism evidence="8 9">
    <name type="scientific">Actinomadura montaniterrae</name>
    <dbReference type="NCBI Taxonomy" id="1803903"/>
    <lineage>
        <taxon>Bacteria</taxon>
        <taxon>Bacillati</taxon>
        <taxon>Actinomycetota</taxon>
        <taxon>Actinomycetes</taxon>
        <taxon>Streptosporangiales</taxon>
        <taxon>Thermomonosporaceae</taxon>
        <taxon>Actinomadura</taxon>
    </lineage>
</organism>
<keyword evidence="4" id="KW-0134">Cell wall</keyword>
<evidence type="ECO:0000256" key="7">
    <source>
        <dbReference type="ARBA" id="ARBA00048421"/>
    </source>
</evidence>
<protein>
    <recommendedName>
        <fullName evidence="3">phospholipase C</fullName>
        <ecNumber evidence="3">3.1.4.3</ecNumber>
    </recommendedName>
</protein>
<reference evidence="8 9" key="1">
    <citation type="submission" date="2019-09" db="EMBL/GenBank/DDBJ databases">
        <title>Actinomadura physcomitrii sp. nov., a novel actinomycete isolated from moss [Physcomitrium sphaericum (Ludw) Fuernr].</title>
        <authorList>
            <person name="Liu C."/>
            <person name="Zhuang X."/>
        </authorList>
    </citation>
    <scope>NUCLEOTIDE SEQUENCE [LARGE SCALE GENOMIC DNA]</scope>
    <source>
        <strain evidence="8 9">CYP1-1B</strain>
    </source>
</reference>
<dbReference type="InterPro" id="IPR007312">
    <property type="entry name" value="Phosphoesterase"/>
</dbReference>
<dbReference type="PANTHER" id="PTHR31956:SF1">
    <property type="entry name" value="NON-SPECIFIC PHOSPHOLIPASE C1"/>
    <property type="match status" value="1"/>
</dbReference>
<evidence type="ECO:0000256" key="6">
    <source>
        <dbReference type="ARBA" id="ARBA00023026"/>
    </source>
</evidence>
<dbReference type="Pfam" id="PF04185">
    <property type="entry name" value="Phosphoesterase"/>
    <property type="match status" value="1"/>
</dbReference>
<evidence type="ECO:0000256" key="3">
    <source>
        <dbReference type="ARBA" id="ARBA00012018"/>
    </source>
</evidence>
<dbReference type="PANTHER" id="PTHR31956">
    <property type="entry name" value="NON-SPECIFIC PHOSPHOLIPASE C4-RELATED"/>
    <property type="match status" value="1"/>
</dbReference>
<proteinExistence type="inferred from homology"/>
<gene>
    <name evidence="8" type="ORF">F9B16_16455</name>
</gene>
<name>A0A6L3VYW0_9ACTN</name>
<keyword evidence="9" id="KW-1185">Reference proteome</keyword>
<evidence type="ECO:0000313" key="9">
    <source>
        <dbReference type="Proteomes" id="UP000483004"/>
    </source>
</evidence>
<dbReference type="RefSeq" id="WP_151540956.1">
    <property type="nucleotide sequence ID" value="NZ_WBMR01000040.1"/>
</dbReference>
<evidence type="ECO:0000256" key="2">
    <source>
        <dbReference type="ARBA" id="ARBA00009717"/>
    </source>
</evidence>
<dbReference type="EMBL" id="WBMR01000040">
    <property type="protein sequence ID" value="KAB2381012.1"/>
    <property type="molecule type" value="Genomic_DNA"/>
</dbReference>
<keyword evidence="5" id="KW-0378">Hydrolase</keyword>
<keyword evidence="4" id="KW-0964">Secreted</keyword>
<dbReference type="InterPro" id="IPR017850">
    <property type="entry name" value="Alkaline_phosphatase_core_sf"/>
</dbReference>
<comment type="similarity">
    <text evidence="2">Belongs to the bacterial phospholipase C family.</text>
</comment>
<dbReference type="InterPro" id="IPR006311">
    <property type="entry name" value="TAT_signal"/>
</dbReference>
<dbReference type="Proteomes" id="UP000483004">
    <property type="component" value="Unassembled WGS sequence"/>
</dbReference>
<evidence type="ECO:0000256" key="1">
    <source>
        <dbReference type="ARBA" id="ARBA00004191"/>
    </source>
</evidence>